<evidence type="ECO:0000313" key="2">
    <source>
        <dbReference type="Proteomes" id="UP000729402"/>
    </source>
</evidence>
<comment type="caution">
    <text evidence="1">The sequence shown here is derived from an EMBL/GenBank/DDBJ whole genome shotgun (WGS) entry which is preliminary data.</text>
</comment>
<dbReference type="AlphaFoldDB" id="A0A8J5VHB4"/>
<protein>
    <submittedName>
        <fullName evidence="1">Uncharacterized protein</fullName>
    </submittedName>
</protein>
<sequence>MKMNIGYCVARSATALDALSTKDSLQQRLVQALRWSVKYKLAGKSKLGPSSSDVRHHYHKHGHWKRNCKVYLEEQKNKKGSVTSISGAE</sequence>
<keyword evidence="2" id="KW-1185">Reference proteome</keyword>
<reference evidence="1" key="2">
    <citation type="submission" date="2021-02" db="EMBL/GenBank/DDBJ databases">
        <authorList>
            <person name="Kimball J.A."/>
            <person name="Haas M.W."/>
            <person name="Macchietto M."/>
            <person name="Kono T."/>
            <person name="Duquette J."/>
            <person name="Shao M."/>
        </authorList>
    </citation>
    <scope>NUCLEOTIDE SEQUENCE</scope>
    <source>
        <tissue evidence="1">Fresh leaf tissue</tissue>
    </source>
</reference>
<gene>
    <name evidence="1" type="ORF">GUJ93_ZPchr0002g24436</name>
</gene>
<dbReference type="EMBL" id="JAAALK010000287">
    <property type="protein sequence ID" value="KAG8060286.1"/>
    <property type="molecule type" value="Genomic_DNA"/>
</dbReference>
<reference evidence="1" key="1">
    <citation type="journal article" date="2021" name="bioRxiv">
        <title>Whole Genome Assembly and Annotation of Northern Wild Rice, Zizania palustris L., Supports a Whole Genome Duplication in the Zizania Genus.</title>
        <authorList>
            <person name="Haas M."/>
            <person name="Kono T."/>
            <person name="Macchietto M."/>
            <person name="Millas R."/>
            <person name="McGilp L."/>
            <person name="Shao M."/>
            <person name="Duquette J."/>
            <person name="Hirsch C.N."/>
            <person name="Kimball J."/>
        </authorList>
    </citation>
    <scope>NUCLEOTIDE SEQUENCE</scope>
    <source>
        <tissue evidence="1">Fresh leaf tissue</tissue>
    </source>
</reference>
<accession>A0A8J5VHB4</accession>
<proteinExistence type="predicted"/>
<name>A0A8J5VHB4_ZIZPA</name>
<organism evidence="1 2">
    <name type="scientific">Zizania palustris</name>
    <name type="common">Northern wild rice</name>
    <dbReference type="NCBI Taxonomy" id="103762"/>
    <lineage>
        <taxon>Eukaryota</taxon>
        <taxon>Viridiplantae</taxon>
        <taxon>Streptophyta</taxon>
        <taxon>Embryophyta</taxon>
        <taxon>Tracheophyta</taxon>
        <taxon>Spermatophyta</taxon>
        <taxon>Magnoliopsida</taxon>
        <taxon>Liliopsida</taxon>
        <taxon>Poales</taxon>
        <taxon>Poaceae</taxon>
        <taxon>BOP clade</taxon>
        <taxon>Oryzoideae</taxon>
        <taxon>Oryzeae</taxon>
        <taxon>Zizaniinae</taxon>
        <taxon>Zizania</taxon>
    </lineage>
</organism>
<dbReference type="Proteomes" id="UP000729402">
    <property type="component" value="Unassembled WGS sequence"/>
</dbReference>
<evidence type="ECO:0000313" key="1">
    <source>
        <dbReference type="EMBL" id="KAG8060286.1"/>
    </source>
</evidence>